<protein>
    <recommendedName>
        <fullName evidence="6">Transposase</fullName>
    </recommendedName>
</protein>
<gene>
    <name evidence="3" type="ORF">PBS001_LOCUS657</name>
    <name evidence="2" type="ORF">PBS003_LOCUS7346</name>
</gene>
<reference evidence="2 4" key="1">
    <citation type="submission" date="2021-11" db="EMBL/GenBank/DDBJ databases">
        <authorList>
            <person name="Islam A."/>
            <person name="Islam S."/>
            <person name="Flora M.S."/>
            <person name="Rahman M."/>
            <person name="Ziaur R.M."/>
            <person name="Epstein J.H."/>
            <person name="Hassan M."/>
            <person name="Klassen M."/>
            <person name="Woodard K."/>
            <person name="Webb A."/>
            <person name="Webby R.J."/>
            <person name="El Zowalaty M.E."/>
        </authorList>
    </citation>
    <scope>NUCLEOTIDE SEQUENCE</scope>
    <source>
        <strain evidence="3">Pbs1</strain>
        <strain evidence="2">Pbs3</strain>
    </source>
</reference>
<dbReference type="AlphaFoldDB" id="A0AAU9LL70"/>
<accession>A0AAU9LL70</accession>
<keyword evidence="4" id="KW-1185">Reference proteome</keyword>
<evidence type="ECO:0000313" key="4">
    <source>
        <dbReference type="Proteomes" id="UP001158986"/>
    </source>
</evidence>
<name>A0AAU9LL70_9STRA</name>
<evidence type="ECO:0000313" key="3">
    <source>
        <dbReference type="EMBL" id="CAH0513873.1"/>
    </source>
</evidence>
<feature type="coiled-coil region" evidence="1">
    <location>
        <begin position="59"/>
        <end position="96"/>
    </location>
</feature>
<dbReference type="EMBL" id="CAKLCB010000045">
    <property type="protein sequence ID" value="CAH0513873.1"/>
    <property type="molecule type" value="Genomic_DNA"/>
</dbReference>
<organism evidence="2 5">
    <name type="scientific">Peronospora belbahrii</name>
    <dbReference type="NCBI Taxonomy" id="622444"/>
    <lineage>
        <taxon>Eukaryota</taxon>
        <taxon>Sar</taxon>
        <taxon>Stramenopiles</taxon>
        <taxon>Oomycota</taxon>
        <taxon>Peronosporomycetes</taxon>
        <taxon>Peronosporales</taxon>
        <taxon>Peronosporaceae</taxon>
        <taxon>Peronospora</taxon>
    </lineage>
</organism>
<proteinExistence type="predicted"/>
<keyword evidence="1" id="KW-0175">Coiled coil</keyword>
<evidence type="ECO:0000313" key="5">
    <source>
        <dbReference type="Proteomes" id="UP001160483"/>
    </source>
</evidence>
<evidence type="ECO:0008006" key="6">
    <source>
        <dbReference type="Google" id="ProtNLM"/>
    </source>
</evidence>
<dbReference type="EMBL" id="CAKKTJ010000325">
    <property type="protein sequence ID" value="CAH0480731.1"/>
    <property type="molecule type" value="Genomic_DNA"/>
</dbReference>
<evidence type="ECO:0000313" key="2">
    <source>
        <dbReference type="EMBL" id="CAH0480731.1"/>
    </source>
</evidence>
<evidence type="ECO:0000256" key="1">
    <source>
        <dbReference type="SAM" id="Coils"/>
    </source>
</evidence>
<sequence>MSTKGKWLTIEQKCQIIAQHHREPSINYTQLSLWAKTRFELSPNHSQYYPGGSRADTEHVHVDKLRQKATERLRELEKEARELRKYLRRLNATTNAHL</sequence>
<comment type="caution">
    <text evidence="2">The sequence shown here is derived from an EMBL/GenBank/DDBJ whole genome shotgun (WGS) entry which is preliminary data.</text>
</comment>
<dbReference type="Proteomes" id="UP001160483">
    <property type="component" value="Unassembled WGS sequence"/>
</dbReference>
<dbReference type="Proteomes" id="UP001158986">
    <property type="component" value="Unassembled WGS sequence"/>
</dbReference>